<evidence type="ECO:0000256" key="1">
    <source>
        <dbReference type="ARBA" id="ARBA00001968"/>
    </source>
</evidence>
<evidence type="ECO:0000256" key="4">
    <source>
        <dbReference type="ARBA" id="ARBA00022722"/>
    </source>
</evidence>
<keyword evidence="9" id="KW-1185">Reference proteome</keyword>
<name>A0ABM3J476_BACDO</name>
<accession>A0ABM3J476</accession>
<feature type="domain" description="DDE Tnp4" evidence="8">
    <location>
        <begin position="156"/>
        <end position="311"/>
    </location>
</feature>
<keyword evidence="4" id="KW-0540">Nuclease</keyword>
<evidence type="ECO:0000256" key="5">
    <source>
        <dbReference type="ARBA" id="ARBA00022723"/>
    </source>
</evidence>
<dbReference type="Proteomes" id="UP001652620">
    <property type="component" value="Chromosome 2"/>
</dbReference>
<evidence type="ECO:0000256" key="6">
    <source>
        <dbReference type="ARBA" id="ARBA00022801"/>
    </source>
</evidence>
<dbReference type="GeneID" id="125776338"/>
<dbReference type="Pfam" id="PF13359">
    <property type="entry name" value="DDE_Tnp_4"/>
    <property type="match status" value="1"/>
</dbReference>
<keyword evidence="6" id="KW-0378">Hydrolase</keyword>
<comment type="subcellular location">
    <subcellularLocation>
        <location evidence="2">Nucleus</location>
    </subcellularLocation>
</comment>
<protein>
    <submittedName>
        <fullName evidence="10">Nuclease HARBI1</fullName>
    </submittedName>
</protein>
<organism evidence="9 10">
    <name type="scientific">Bactrocera dorsalis</name>
    <name type="common">Oriental fruit fly</name>
    <name type="synonym">Dacus dorsalis</name>
    <dbReference type="NCBI Taxonomy" id="27457"/>
    <lineage>
        <taxon>Eukaryota</taxon>
        <taxon>Metazoa</taxon>
        <taxon>Ecdysozoa</taxon>
        <taxon>Arthropoda</taxon>
        <taxon>Hexapoda</taxon>
        <taxon>Insecta</taxon>
        <taxon>Pterygota</taxon>
        <taxon>Neoptera</taxon>
        <taxon>Endopterygota</taxon>
        <taxon>Diptera</taxon>
        <taxon>Brachycera</taxon>
        <taxon>Muscomorpha</taxon>
        <taxon>Tephritoidea</taxon>
        <taxon>Tephritidae</taxon>
        <taxon>Bactrocera</taxon>
        <taxon>Bactrocera</taxon>
    </lineage>
</organism>
<evidence type="ECO:0000256" key="2">
    <source>
        <dbReference type="ARBA" id="ARBA00004123"/>
    </source>
</evidence>
<keyword evidence="5" id="KW-0479">Metal-binding</keyword>
<evidence type="ECO:0000313" key="10">
    <source>
        <dbReference type="RefSeq" id="XP_049304040.1"/>
    </source>
</evidence>
<dbReference type="InterPro" id="IPR027806">
    <property type="entry name" value="HARBI1_dom"/>
</dbReference>
<sequence length="358" mass="40849">MFNNADLYFEDNYDVETRTNLLRQRRFIRDNSNPTELPNTVFVANFRLNKDAFMYVLDKIKDKFHCRMSSSITPMLKLCAALRFFAHGSYQQAIGNEFQLGLAQPTVSLILKEIIPILENEICRTHISVDMSEEEKQQARSKFYSRSGIPNVIGCIDGTHIAIYAPTTNKHLYLNRKGFFSINAMIACDHDMNIRFVDARYAGSTHDSFVWNNSSLKACLEAAHQNGDQNSIYLGDSGYPLSPYLLTPFRHAESGTREPIFNKKHAKARNVVERTIGVLKCRFRCLLSDRKMRYDPAKVTSVINICCALHNICKKFRIGDPEEAETFFDAVVPLEPINENGNGSPGERRRRQIADALM</sequence>
<dbReference type="InterPro" id="IPR045249">
    <property type="entry name" value="HARBI1-like"/>
</dbReference>
<comment type="similarity">
    <text evidence="3">Belongs to the HARBI1 family.</text>
</comment>
<keyword evidence="7" id="KW-0539">Nucleus</keyword>
<gene>
    <name evidence="10" type="primary">LOC125776338</name>
</gene>
<dbReference type="PANTHER" id="PTHR22930:SF289">
    <property type="entry name" value="DDE TNP4 DOMAIN-CONTAINING PROTEIN-RELATED"/>
    <property type="match status" value="1"/>
</dbReference>
<evidence type="ECO:0000256" key="3">
    <source>
        <dbReference type="ARBA" id="ARBA00006958"/>
    </source>
</evidence>
<evidence type="ECO:0000313" key="9">
    <source>
        <dbReference type="Proteomes" id="UP001652620"/>
    </source>
</evidence>
<evidence type="ECO:0000259" key="8">
    <source>
        <dbReference type="Pfam" id="PF13359"/>
    </source>
</evidence>
<dbReference type="RefSeq" id="XP_049304040.1">
    <property type="nucleotide sequence ID" value="XM_049448083.1"/>
</dbReference>
<proteinExistence type="inferred from homology"/>
<reference evidence="9" key="1">
    <citation type="submission" date="2025-05" db="UniProtKB">
        <authorList>
            <consortium name="RefSeq"/>
        </authorList>
    </citation>
    <scope>NUCLEOTIDE SEQUENCE [LARGE SCALE GENOMIC DNA]</scope>
</reference>
<dbReference type="PANTHER" id="PTHR22930">
    <property type="match status" value="1"/>
</dbReference>
<comment type="cofactor">
    <cofactor evidence="1">
        <name>a divalent metal cation</name>
        <dbReference type="ChEBI" id="CHEBI:60240"/>
    </cofactor>
</comment>
<evidence type="ECO:0000256" key="7">
    <source>
        <dbReference type="ARBA" id="ARBA00023242"/>
    </source>
</evidence>
<reference evidence="10" key="2">
    <citation type="submission" date="2025-08" db="UniProtKB">
        <authorList>
            <consortium name="RefSeq"/>
        </authorList>
    </citation>
    <scope>IDENTIFICATION</scope>
    <source>
        <tissue evidence="10">Adult</tissue>
    </source>
</reference>